<sequence length="81" mass="8873">MSIGMNIIKVGRVSAVDAAQLRIRATFPDRDHLVSGWLQLIMPPISLDEHAAIRMPNVGQTVLCVFLGNGLETGYWLGVIE</sequence>
<keyword evidence="3" id="KW-1185">Reference proteome</keyword>
<dbReference type="EMBL" id="BOVK01000026">
    <property type="protein sequence ID" value="GIQ69262.1"/>
    <property type="molecule type" value="Genomic_DNA"/>
</dbReference>
<name>A0A8J4M2T4_9BACL</name>
<reference evidence="2" key="1">
    <citation type="submission" date="2021-04" db="EMBL/GenBank/DDBJ databases">
        <title>Draft genome sequence of Xylanibacillus composti strain K13.</title>
        <authorList>
            <person name="Uke A."/>
            <person name="Chhe C."/>
            <person name="Baramee S."/>
            <person name="Kosugi A."/>
        </authorList>
    </citation>
    <scope>NUCLEOTIDE SEQUENCE</scope>
    <source>
        <strain evidence="2">K13</strain>
    </source>
</reference>
<dbReference type="Pfam" id="PF04717">
    <property type="entry name" value="Phage_base_V"/>
    <property type="match status" value="1"/>
</dbReference>
<dbReference type="InterPro" id="IPR006531">
    <property type="entry name" value="Gp5/Vgr_OB"/>
</dbReference>
<organism evidence="2 3">
    <name type="scientific">Xylanibacillus composti</name>
    <dbReference type="NCBI Taxonomy" id="1572762"/>
    <lineage>
        <taxon>Bacteria</taxon>
        <taxon>Bacillati</taxon>
        <taxon>Bacillota</taxon>
        <taxon>Bacilli</taxon>
        <taxon>Bacillales</taxon>
        <taxon>Paenibacillaceae</taxon>
        <taxon>Xylanibacillus</taxon>
    </lineage>
</organism>
<accession>A0A8J4M2T4</accession>
<feature type="domain" description="Gp5/Type VI secretion system Vgr protein OB-fold" evidence="1">
    <location>
        <begin position="11"/>
        <end position="79"/>
    </location>
</feature>
<proteinExistence type="predicted"/>
<dbReference type="InterPro" id="IPR037026">
    <property type="entry name" value="Vgr_OB-fold_dom_sf"/>
</dbReference>
<evidence type="ECO:0000259" key="1">
    <source>
        <dbReference type="Pfam" id="PF04717"/>
    </source>
</evidence>
<protein>
    <recommendedName>
        <fullName evidence="1">Gp5/Type VI secretion system Vgr protein OB-fold domain-containing protein</fullName>
    </recommendedName>
</protein>
<dbReference type="AlphaFoldDB" id="A0A8J4M2T4"/>
<dbReference type="Gene3D" id="2.40.50.230">
    <property type="entry name" value="Gp5 N-terminal domain"/>
    <property type="match status" value="1"/>
</dbReference>
<comment type="caution">
    <text evidence="2">The sequence shown here is derived from an EMBL/GenBank/DDBJ whole genome shotgun (WGS) entry which is preliminary data.</text>
</comment>
<gene>
    <name evidence="2" type="ORF">XYCOK13_20860</name>
</gene>
<evidence type="ECO:0000313" key="2">
    <source>
        <dbReference type="EMBL" id="GIQ69262.1"/>
    </source>
</evidence>
<evidence type="ECO:0000313" key="3">
    <source>
        <dbReference type="Proteomes" id="UP000677918"/>
    </source>
</evidence>
<dbReference type="Proteomes" id="UP000677918">
    <property type="component" value="Unassembled WGS sequence"/>
</dbReference>